<evidence type="ECO:0000256" key="2">
    <source>
        <dbReference type="SAM" id="Phobius"/>
    </source>
</evidence>
<keyword evidence="2" id="KW-1133">Transmembrane helix</keyword>
<dbReference type="Proteomes" id="UP000195326">
    <property type="component" value="Unassembled WGS sequence"/>
</dbReference>
<keyword evidence="2" id="KW-0812">Transmembrane</keyword>
<gene>
    <name evidence="3" type="ORF">B5F15_01300</name>
</gene>
<evidence type="ECO:0000313" key="4">
    <source>
        <dbReference type="Proteomes" id="UP000195326"/>
    </source>
</evidence>
<evidence type="ECO:0000256" key="1">
    <source>
        <dbReference type="ARBA" id="ARBA00022705"/>
    </source>
</evidence>
<reference evidence="4" key="1">
    <citation type="submission" date="2017-04" db="EMBL/GenBank/DDBJ databases">
        <title>Function of individual gut microbiota members based on whole genome sequencing of pure cultures obtained from chicken caecum.</title>
        <authorList>
            <person name="Medvecky M."/>
            <person name="Cejkova D."/>
            <person name="Polansky O."/>
            <person name="Karasova D."/>
            <person name="Kubasova T."/>
            <person name="Cizek A."/>
            <person name="Rychlik I."/>
        </authorList>
    </citation>
    <scope>NUCLEOTIDE SEQUENCE [LARGE SCALE GENOMIC DNA]</scope>
    <source>
        <strain evidence="4">An179</strain>
    </source>
</reference>
<dbReference type="InterPro" id="IPR011990">
    <property type="entry name" value="TPR-like_helical_dom_sf"/>
</dbReference>
<keyword evidence="2" id="KW-0472">Membrane</keyword>
<evidence type="ECO:0000313" key="3">
    <source>
        <dbReference type="EMBL" id="OUP60880.1"/>
    </source>
</evidence>
<dbReference type="AlphaFoldDB" id="A0A1Y4LY60"/>
<dbReference type="EMBL" id="NFKL01000001">
    <property type="protein sequence ID" value="OUP60880.1"/>
    <property type="molecule type" value="Genomic_DNA"/>
</dbReference>
<comment type="caution">
    <text evidence="3">The sequence shown here is derived from an EMBL/GenBank/DDBJ whole genome shotgun (WGS) entry which is preliminary data.</text>
</comment>
<accession>A0A1Y4LY60</accession>
<dbReference type="InterPro" id="IPR019734">
    <property type="entry name" value="TPR_rpt"/>
</dbReference>
<dbReference type="SUPFAM" id="SSF48452">
    <property type="entry name" value="TPR-like"/>
    <property type="match status" value="1"/>
</dbReference>
<name>A0A1Y4LY60_9FIRM</name>
<dbReference type="SMART" id="SM00028">
    <property type="entry name" value="TPR"/>
    <property type="match status" value="2"/>
</dbReference>
<dbReference type="Gene3D" id="1.25.40.10">
    <property type="entry name" value="Tetratricopeptide repeat domain"/>
    <property type="match status" value="2"/>
</dbReference>
<dbReference type="InterPro" id="IPR036869">
    <property type="entry name" value="J_dom_sf"/>
</dbReference>
<dbReference type="RefSeq" id="WP_087414099.1">
    <property type="nucleotide sequence ID" value="NZ_NFKL01000001.1"/>
</dbReference>
<dbReference type="Pfam" id="PF13432">
    <property type="entry name" value="TPR_16"/>
    <property type="match status" value="2"/>
</dbReference>
<protein>
    <submittedName>
        <fullName evidence="3">Uncharacterized protein</fullName>
    </submittedName>
</protein>
<proteinExistence type="predicted"/>
<feature type="transmembrane region" description="Helical" evidence="2">
    <location>
        <begin position="375"/>
        <end position="395"/>
    </location>
</feature>
<feature type="transmembrane region" description="Helical" evidence="2">
    <location>
        <begin position="312"/>
        <end position="338"/>
    </location>
</feature>
<dbReference type="SUPFAM" id="SSF46565">
    <property type="entry name" value="Chaperone J-domain"/>
    <property type="match status" value="1"/>
</dbReference>
<dbReference type="GO" id="GO:0006260">
    <property type="term" value="P:DNA replication"/>
    <property type="evidence" value="ECO:0007669"/>
    <property type="project" value="UniProtKB-KW"/>
</dbReference>
<organism evidence="3 4">
    <name type="scientific">Butyricicoccus pullicaecorum</name>
    <dbReference type="NCBI Taxonomy" id="501571"/>
    <lineage>
        <taxon>Bacteria</taxon>
        <taxon>Bacillati</taxon>
        <taxon>Bacillota</taxon>
        <taxon>Clostridia</taxon>
        <taxon>Eubacteriales</taxon>
        <taxon>Butyricicoccaceae</taxon>
        <taxon>Butyricicoccus</taxon>
    </lineage>
</organism>
<keyword evidence="1" id="KW-0235">DNA replication</keyword>
<sequence>MTVTYDLYKRLELDRSWDEKTIKERLKEIQKMWTLRQSACNDKEQLMLIEEILDAVEDGYRYLIKALKRKLYDEALDAAYKKGVIKDETEQQLRSLLEQAMAYYRKGNIKLAAKTAQEAIDGKVNDPKAYDLLARCHYDMQNYQKALEVIDSGIAVFTDDIDLHWLGARIATVGTKNYDDAQQRVNALIELAPDKPIGHSEQIYLHLRKGDEDLAFQEIDSYIASHPEDAGFKKGVAYDLDSYSNSCYYYDEAQNATFIADKAAYEKCLKLRTKATEIFSDEYTQKQLEDARYFGKKEWNDWNMESIKSLSIYGLIFLFLMPPLGIILLAIDAVLVYFSFRPYWQINKTYVTGQMGTGEQIVSTIGDYAARFGGWFLRFIVKAVLAIIRFAIWIATGGPFR</sequence>